<dbReference type="STRING" id="1004.SAMN05661012_02219"/>
<sequence length="327" mass="38611">MCRCVYRVVFLMKRPPYTIWMIQGLAYLHIGTFRFVMHETKEINALFHLLDDPDQEVYDTVASKILLFGKEIIPNLENLWENTVDESIQERIEQLIHRVHYMDLQMALAQWNKAEAPDLLQGAILIARYQFPDMQANSVHNEIEKIKRNIWLELNNYLTPLEQINVLNSMIYNYFGLKAEEVAYVRKNQFFINQVLESKKGNPLTNGIVYQSLCAMLDLPVYAVNIPRQFILAYFDSFYDFSEPASPDDYRILFFIDPIQGQIYSHQDVENYLKRMSLPPTPSYYTPQSNTRIIQFLLEELSKCFQDDKDMYKQEELKNLIRLLSGE</sequence>
<organism evidence="3 4">
    <name type="scientific">Chitinophaga sancti</name>
    <dbReference type="NCBI Taxonomy" id="1004"/>
    <lineage>
        <taxon>Bacteria</taxon>
        <taxon>Pseudomonadati</taxon>
        <taxon>Bacteroidota</taxon>
        <taxon>Chitinophagia</taxon>
        <taxon>Chitinophagales</taxon>
        <taxon>Chitinophagaceae</taxon>
        <taxon>Chitinophaga</taxon>
    </lineage>
</organism>
<gene>
    <name evidence="3" type="ORF">SAMN05661012_02219</name>
</gene>
<dbReference type="PANTHER" id="PTHR31350">
    <property type="entry name" value="SI:DKEY-261L7.2"/>
    <property type="match status" value="1"/>
</dbReference>
<comment type="similarity">
    <text evidence="1">Belongs to the UPF0162 family.</text>
</comment>
<name>A0A1K1PU03_9BACT</name>
<accession>A0A1K1PU03</accession>
<dbReference type="PANTHER" id="PTHR31350:SF21">
    <property type="entry name" value="F-BOX ONLY PROTEIN 21"/>
    <property type="match status" value="1"/>
</dbReference>
<evidence type="ECO:0000313" key="3">
    <source>
        <dbReference type="EMBL" id="SFW50947.1"/>
    </source>
</evidence>
<dbReference type="AlphaFoldDB" id="A0A1K1PU03"/>
<proteinExistence type="inferred from homology"/>
<feature type="domain" description="Protein SirB1 N-terminal" evidence="2">
    <location>
        <begin position="138"/>
        <end position="295"/>
    </location>
</feature>
<dbReference type="InterPro" id="IPR032698">
    <property type="entry name" value="SirB1_N"/>
</dbReference>
<reference evidence="3 4" key="1">
    <citation type="submission" date="2016-11" db="EMBL/GenBank/DDBJ databases">
        <authorList>
            <person name="Jaros S."/>
            <person name="Januszkiewicz K."/>
            <person name="Wedrychowicz H."/>
        </authorList>
    </citation>
    <scope>NUCLEOTIDE SEQUENCE [LARGE SCALE GENOMIC DNA]</scope>
    <source>
        <strain evidence="3 4">DSM 784</strain>
    </source>
</reference>
<dbReference type="Proteomes" id="UP000183788">
    <property type="component" value="Unassembled WGS sequence"/>
</dbReference>
<dbReference type="EMBL" id="FPIZ01000006">
    <property type="protein sequence ID" value="SFW50947.1"/>
    <property type="molecule type" value="Genomic_DNA"/>
</dbReference>
<evidence type="ECO:0000259" key="2">
    <source>
        <dbReference type="Pfam" id="PF13369"/>
    </source>
</evidence>
<dbReference type="Pfam" id="PF13369">
    <property type="entry name" value="Transglut_core2"/>
    <property type="match status" value="1"/>
</dbReference>
<protein>
    <submittedName>
        <fullName evidence="3">Regulator of sirC expression, contains transglutaminase-like and TPR domains</fullName>
    </submittedName>
</protein>
<evidence type="ECO:0000313" key="4">
    <source>
        <dbReference type="Proteomes" id="UP000183788"/>
    </source>
</evidence>
<evidence type="ECO:0000256" key="1">
    <source>
        <dbReference type="ARBA" id="ARBA00007100"/>
    </source>
</evidence>